<dbReference type="Proteomes" id="UP001157006">
    <property type="component" value="Chromosome 2"/>
</dbReference>
<evidence type="ECO:0000313" key="2">
    <source>
        <dbReference type="EMBL" id="CAI8600859.1"/>
    </source>
</evidence>
<dbReference type="EMBL" id="OX451737">
    <property type="protein sequence ID" value="CAI8600859.1"/>
    <property type="molecule type" value="Genomic_DNA"/>
</dbReference>
<dbReference type="Pfam" id="PF14309">
    <property type="entry name" value="DUF4378"/>
    <property type="match status" value="1"/>
</dbReference>
<protein>
    <recommendedName>
        <fullName evidence="1">DUF4378 domain-containing protein</fullName>
    </recommendedName>
</protein>
<dbReference type="InterPro" id="IPR044257">
    <property type="entry name" value="TRM32-like"/>
</dbReference>
<proteinExistence type="predicted"/>
<keyword evidence="3" id="KW-1185">Reference proteome</keyword>
<sequence>MGRQKHSDSYPEYSNSLYHIIKHHPLCHHFIQKRQTYNNCDDGETSVTGTVLAQRDEAFSCDKRKNLSLAKLSNLYVEEKVTPHSSYGKGCSQCDATSSSDYLECNLCCKHHQHTKNDLLVPQVNDKKKHKVESYARKHLFGVSTRLCKHFVDGFETTNMNKKILLTFRHDPVFPLVYHFHKQQHLQRAKMTLNRSESFPFPYSLSKTKGIGRLYSENKTRKPVQFVSSRTTCEQVMPSVAKAKVNGNFNMNDAVIIVRDVKFSSVSAKGQNSLKQKIEHVTGESGKEKIRVAMDSVIHKLPQGQRISDELKNEILKKLTDPITKREVQHKSFIRRTVSSIRRTVSLQEPLESYCKTLENSFKTVARTSHSEKLKLEKQKAHSPLRMLIPLQRILSLPDLQSFSYASQKGDFSDFTPENHVIIDKNDLLISNIVKSSGSISKLDYADKPNNVVQKLEIPTKKLNVDIPQIHVDAKLKEEFNYVKYVLEISGFTSNESISAWHSKDTPLDPLLYEEMENDPEFCGKISGECNHHVLFDLINETMLEIYGKSYGYPSIVGCHILQKVWTLMSKSLCLGYKVGQKIDDHVSRDLAKNDGWVNIQFYDECFGLEVDHMIFHDLLKEIVLDLACL</sequence>
<feature type="domain" description="DUF4378" evidence="1">
    <location>
        <begin position="479"/>
        <end position="622"/>
    </location>
</feature>
<accession>A0AAV0ZSX9</accession>
<evidence type="ECO:0000313" key="3">
    <source>
        <dbReference type="Proteomes" id="UP001157006"/>
    </source>
</evidence>
<reference evidence="2 3" key="1">
    <citation type="submission" date="2023-01" db="EMBL/GenBank/DDBJ databases">
        <authorList>
            <person name="Kreplak J."/>
        </authorList>
    </citation>
    <scope>NUCLEOTIDE SEQUENCE [LARGE SCALE GENOMIC DNA]</scope>
</reference>
<dbReference type="PANTHER" id="PTHR47071">
    <property type="entry name" value="PROTEIN TRM32"/>
    <property type="match status" value="1"/>
</dbReference>
<organism evidence="2 3">
    <name type="scientific">Vicia faba</name>
    <name type="common">Broad bean</name>
    <name type="synonym">Faba vulgaris</name>
    <dbReference type="NCBI Taxonomy" id="3906"/>
    <lineage>
        <taxon>Eukaryota</taxon>
        <taxon>Viridiplantae</taxon>
        <taxon>Streptophyta</taxon>
        <taxon>Embryophyta</taxon>
        <taxon>Tracheophyta</taxon>
        <taxon>Spermatophyta</taxon>
        <taxon>Magnoliopsida</taxon>
        <taxon>eudicotyledons</taxon>
        <taxon>Gunneridae</taxon>
        <taxon>Pentapetalae</taxon>
        <taxon>rosids</taxon>
        <taxon>fabids</taxon>
        <taxon>Fabales</taxon>
        <taxon>Fabaceae</taxon>
        <taxon>Papilionoideae</taxon>
        <taxon>50 kb inversion clade</taxon>
        <taxon>NPAAA clade</taxon>
        <taxon>Hologalegina</taxon>
        <taxon>IRL clade</taxon>
        <taxon>Fabeae</taxon>
        <taxon>Vicia</taxon>
    </lineage>
</organism>
<name>A0AAV0ZSX9_VICFA</name>
<gene>
    <name evidence="2" type="ORF">VFH_II244080</name>
</gene>
<dbReference type="PANTHER" id="PTHR47071:SF3">
    <property type="entry name" value="DUF4378 DOMAIN PROTEIN"/>
    <property type="match status" value="1"/>
</dbReference>
<dbReference type="InterPro" id="IPR025486">
    <property type="entry name" value="DUF4378"/>
</dbReference>
<dbReference type="AlphaFoldDB" id="A0AAV0ZSX9"/>
<evidence type="ECO:0000259" key="1">
    <source>
        <dbReference type="Pfam" id="PF14309"/>
    </source>
</evidence>